<protein>
    <submittedName>
        <fullName evidence="1">Uncharacterized protein</fullName>
    </submittedName>
</protein>
<sequence>MSLEETSKDITEKVCVICKEQDDRPVSKLGEKGCQGLSLAAKNYTDQIIEFVPGQFVHIDCRKKYCHPNKTSSRGKTASNLMSSPKIRQSTNGNTFDFGTKCLFCGSDAKFCHGKRGIDVNPVMTLEFELTIRESCKSRCD</sequence>
<gene>
    <name evidence="1" type="ORF">DPMN_017965</name>
</gene>
<name>A0A9D4NFV0_DREPO</name>
<comment type="caution">
    <text evidence="1">The sequence shown here is derived from an EMBL/GenBank/DDBJ whole genome shotgun (WGS) entry which is preliminary data.</text>
</comment>
<evidence type="ECO:0000313" key="1">
    <source>
        <dbReference type="EMBL" id="KAH3893813.1"/>
    </source>
</evidence>
<proteinExistence type="predicted"/>
<accession>A0A9D4NFV0</accession>
<reference evidence="1" key="2">
    <citation type="submission" date="2020-11" db="EMBL/GenBank/DDBJ databases">
        <authorList>
            <person name="McCartney M.A."/>
            <person name="Auch B."/>
            <person name="Kono T."/>
            <person name="Mallez S."/>
            <person name="Becker A."/>
            <person name="Gohl D.M."/>
            <person name="Silverstein K.A.T."/>
            <person name="Koren S."/>
            <person name="Bechman K.B."/>
            <person name="Herman A."/>
            <person name="Abrahante J.E."/>
            <person name="Garbe J."/>
        </authorList>
    </citation>
    <scope>NUCLEOTIDE SEQUENCE</scope>
    <source>
        <strain evidence="1">Duluth1</strain>
        <tissue evidence="1">Whole animal</tissue>
    </source>
</reference>
<dbReference type="AlphaFoldDB" id="A0A9D4NFV0"/>
<keyword evidence="2" id="KW-1185">Reference proteome</keyword>
<reference evidence="1" key="1">
    <citation type="journal article" date="2019" name="bioRxiv">
        <title>The Genome of the Zebra Mussel, Dreissena polymorpha: A Resource for Invasive Species Research.</title>
        <authorList>
            <person name="McCartney M.A."/>
            <person name="Auch B."/>
            <person name="Kono T."/>
            <person name="Mallez S."/>
            <person name="Zhang Y."/>
            <person name="Obille A."/>
            <person name="Becker A."/>
            <person name="Abrahante J.E."/>
            <person name="Garbe J."/>
            <person name="Badalamenti J.P."/>
            <person name="Herman A."/>
            <person name="Mangelson H."/>
            <person name="Liachko I."/>
            <person name="Sullivan S."/>
            <person name="Sone E.D."/>
            <person name="Koren S."/>
            <person name="Silverstein K.A.T."/>
            <person name="Beckman K.B."/>
            <person name="Gohl D.M."/>
        </authorList>
    </citation>
    <scope>NUCLEOTIDE SEQUENCE</scope>
    <source>
        <strain evidence="1">Duluth1</strain>
        <tissue evidence="1">Whole animal</tissue>
    </source>
</reference>
<organism evidence="1 2">
    <name type="scientific">Dreissena polymorpha</name>
    <name type="common">Zebra mussel</name>
    <name type="synonym">Mytilus polymorpha</name>
    <dbReference type="NCBI Taxonomy" id="45954"/>
    <lineage>
        <taxon>Eukaryota</taxon>
        <taxon>Metazoa</taxon>
        <taxon>Spiralia</taxon>
        <taxon>Lophotrochozoa</taxon>
        <taxon>Mollusca</taxon>
        <taxon>Bivalvia</taxon>
        <taxon>Autobranchia</taxon>
        <taxon>Heteroconchia</taxon>
        <taxon>Euheterodonta</taxon>
        <taxon>Imparidentia</taxon>
        <taxon>Neoheterodontei</taxon>
        <taxon>Myida</taxon>
        <taxon>Dreissenoidea</taxon>
        <taxon>Dreissenidae</taxon>
        <taxon>Dreissena</taxon>
    </lineage>
</organism>
<dbReference type="Proteomes" id="UP000828390">
    <property type="component" value="Unassembled WGS sequence"/>
</dbReference>
<dbReference type="EMBL" id="JAIWYP010000001">
    <property type="protein sequence ID" value="KAH3893813.1"/>
    <property type="molecule type" value="Genomic_DNA"/>
</dbReference>
<evidence type="ECO:0000313" key="2">
    <source>
        <dbReference type="Proteomes" id="UP000828390"/>
    </source>
</evidence>